<dbReference type="Gene3D" id="2.130.10.10">
    <property type="entry name" value="YVTN repeat-like/Quinoprotein amine dehydrogenase"/>
    <property type="match status" value="1"/>
</dbReference>
<proteinExistence type="predicted"/>
<gene>
    <name evidence="4" type="ORF">GCM10009020_13610</name>
</gene>
<evidence type="ECO:0000256" key="2">
    <source>
        <dbReference type="SAM" id="MobiDB-lite"/>
    </source>
</evidence>
<evidence type="ECO:0000313" key="4">
    <source>
        <dbReference type="EMBL" id="GAA0668996.1"/>
    </source>
</evidence>
<dbReference type="GO" id="GO:0005886">
    <property type="term" value="C:plasma membrane"/>
    <property type="evidence" value="ECO:0007669"/>
    <property type="project" value="UniProtKB-SubCell"/>
</dbReference>
<dbReference type="SUPFAM" id="SSF49299">
    <property type="entry name" value="PKD domain"/>
    <property type="match status" value="2"/>
</dbReference>
<keyword evidence="1" id="KW-0732">Signal</keyword>
<dbReference type="InterPro" id="IPR035986">
    <property type="entry name" value="PKD_dom_sf"/>
</dbReference>
<dbReference type="RefSeq" id="WP_343773177.1">
    <property type="nucleotide sequence ID" value="NZ_BAAADV010000001.1"/>
</dbReference>
<dbReference type="EMBL" id="BAAADV010000001">
    <property type="protein sequence ID" value="GAA0668996.1"/>
    <property type="molecule type" value="Genomic_DNA"/>
</dbReference>
<dbReference type="InterPro" id="IPR013783">
    <property type="entry name" value="Ig-like_fold"/>
</dbReference>
<feature type="region of interest" description="Disordered" evidence="2">
    <location>
        <begin position="2822"/>
        <end position="2909"/>
    </location>
</feature>
<dbReference type="InterPro" id="IPR002372">
    <property type="entry name" value="PQQ_rpt_dom"/>
</dbReference>
<protein>
    <recommendedName>
        <fullName evidence="3">PKD domain-containing protein</fullName>
    </recommendedName>
</protein>
<comment type="caution">
    <text evidence="4">The sequence shown here is derived from an EMBL/GenBank/DDBJ whole genome shotgun (WGS) entry which is preliminary data.</text>
</comment>
<dbReference type="Pfam" id="PF18911">
    <property type="entry name" value="PKD_4"/>
    <property type="match status" value="1"/>
</dbReference>
<dbReference type="SMART" id="SM00089">
    <property type="entry name" value="PKD"/>
    <property type="match status" value="4"/>
</dbReference>
<dbReference type="SMART" id="SM00564">
    <property type="entry name" value="PQQ"/>
    <property type="match status" value="9"/>
</dbReference>
<feature type="compositionally biased region" description="Acidic residues" evidence="2">
    <location>
        <begin position="2847"/>
        <end position="2903"/>
    </location>
</feature>
<dbReference type="GO" id="GO:0030115">
    <property type="term" value="C:S-layer"/>
    <property type="evidence" value="ECO:0007669"/>
    <property type="project" value="UniProtKB-SubCell"/>
</dbReference>
<feature type="region of interest" description="Disordered" evidence="2">
    <location>
        <begin position="1225"/>
        <end position="1253"/>
    </location>
</feature>
<dbReference type="InterPro" id="IPR022409">
    <property type="entry name" value="PKD/Chitinase_dom"/>
</dbReference>
<dbReference type="InterPro" id="IPR015943">
    <property type="entry name" value="WD40/YVTN_repeat-like_dom_sf"/>
</dbReference>
<evidence type="ECO:0000259" key="3">
    <source>
        <dbReference type="PROSITE" id="PS50093"/>
    </source>
</evidence>
<feature type="region of interest" description="Disordered" evidence="2">
    <location>
        <begin position="566"/>
        <end position="595"/>
    </location>
</feature>
<keyword evidence="5" id="KW-1185">Reference proteome</keyword>
<organism evidence="4 5">
    <name type="scientific">Natronoarchaeum mannanilyticum</name>
    <dbReference type="NCBI Taxonomy" id="926360"/>
    <lineage>
        <taxon>Archaea</taxon>
        <taxon>Methanobacteriati</taxon>
        <taxon>Methanobacteriota</taxon>
        <taxon>Stenosarchaea group</taxon>
        <taxon>Halobacteria</taxon>
        <taxon>Halobacteriales</taxon>
        <taxon>Natronoarchaeaceae</taxon>
    </lineage>
</organism>
<feature type="compositionally biased region" description="Acidic residues" evidence="2">
    <location>
        <begin position="845"/>
        <end position="855"/>
    </location>
</feature>
<dbReference type="InterPro" id="IPR011047">
    <property type="entry name" value="Quinoprotein_ADH-like_sf"/>
</dbReference>
<dbReference type="Gene3D" id="2.40.128.630">
    <property type="match status" value="2"/>
</dbReference>
<dbReference type="Gene3D" id="2.60.40.10">
    <property type="entry name" value="Immunoglobulins"/>
    <property type="match status" value="3"/>
</dbReference>
<dbReference type="InterPro" id="IPR018391">
    <property type="entry name" value="PQQ_b-propeller_rpt"/>
</dbReference>
<feature type="domain" description="PKD" evidence="3">
    <location>
        <begin position="573"/>
        <end position="664"/>
    </location>
</feature>
<feature type="region of interest" description="Disordered" evidence="2">
    <location>
        <begin position="2710"/>
        <end position="2740"/>
    </location>
</feature>
<evidence type="ECO:0000313" key="5">
    <source>
        <dbReference type="Proteomes" id="UP001500420"/>
    </source>
</evidence>
<feature type="compositionally biased region" description="Polar residues" evidence="2">
    <location>
        <begin position="2822"/>
        <end position="2831"/>
    </location>
</feature>
<sequence length="2929" mass="309310">MSARNIRSTVRRIAPVCAVLLLLAAVVALGTGVGATAVSAQSSGGLDQSASVSPNESQTFAPGGTYPVVVSVDVGEESFLSDDRIENPALDVAVEGDATIESVQPTDYQTAEFNETSATVSSDSFFRAGTTQTSVVLVDVPGGVDTGSVSLTATPRAGATEYETARAEYAVTSDVTTREAMANASAARNTLVSSYRDSYGTLLYSEPWNETTATAMRDGFATAITEGTKGAIVGSTPGLSTVDDIRTSYEVATGNYDGGTAGQIAKINLALKNDLDSRMARDSVRRAGNSSAPLAELERLNAQERRAWEEGDRDALEEALLRQRAVLVDASFESSGNPYANDYETSLLVEAEEQRDASRSSVGFGEENPLLAEYFAALSTYATDEYDAAGDRLALVREPSPQVTTASDRSAIEDDLRGLAENETTTVTFTVANADGAGVASQRSFLSLSHGENISIEDVSEIGTDEPPAVDRLDPGDEAIDASGEQTTLDHALVDVRDQYDPGQQRQYQVTISRDDEGEAWLSYRAAFRPFFVADGLSPEENQEAYERFPRSGPEDQQGWPAYTLSTDDTTAPPRPVIDAPADPTTGESVELDASGTTADAAIESYEWSLDTDDDGDVDRTLSGETPTTTVEFAGPTRIRLDVTDADGRTATSETVVRVEDAALTANTTSIPVAADRSLPEPGDDLSFDAPADIEDPEWTLVENGTERDAGQSDTFSTTVDEAGTYELTLSGTVDGVDVETTETIYVASRGERVGTPSVRISAPSRADPGETIAIDASASTHPHPNRVIDGFELRVDGEQVDSNADGRFERAFDAEGDRTIEVVAIGSAGNESTASRTVAVGDASTDDPTDDPTDASDWTDPGRTGYAAANGTTAQDVVWERTFERSALGAAVGNGTTAVVTSAGTATDERLYSFGPNGSERWNRSIAGASGEPALGTDGTTYVRYSAGVRAFDADGSVRWDTENDDACTYDFCFIDPSRPVATEDAVYVLGEVERETALIALDPETGDQRWNRTFPNATDVPNDAIAAADGGAYAAVPGVGLVAVDADGTERWRASLPDAQAHPVATPSGAVLYTTNESLIALDADTGGELWTHATQSRAAPSVTNDGRIVVPRGTYSDRLEATYGIDVLDAEGRVQAEWTSEIFAGDTENFDVFEQPLVTRDGLVRFVAGPTDDPDARYVIGLDGTERSVADVEVGSPTLDLVADGRPLLVGTDRMQALGDVEEESDPIDDSVDVGVPTPPDGTWPRSRFDVGNTRAATDVTAPRSIGAAWEFSVPRNDSGTMPVSSTVATEDTVLVGLGRVIGGADVYNDSTVYAVDRQTGERRWDAVVRGSEKRRVTDMQVSGDTVLVEYVEQADALNRHLAAIDVSTGEERWNTRVYGSGPVFSERGDDIYLQSSLQLEELNATTGETEWAVAPADGDASFEGNGPPVVTNETVFSAADCEVPGSDWPTGCVVAVNRSDGSVRWVERTSHVFSDVDSSPVPVVDDGSLYVPGRLGGQYEIVEFDAKTGDVIANETLAGHGSYNHATLPRPAVTDSRFVTERGIYTRENFQRSASLDLDAMPAVVGDRAFGVADGELVAHELSTGDRIESVAHSDGAPDRIGAIADGTVVTVTDGNPEEFGDTEGAVLAYQGTTEPGFEYGPTEPGVNETVTFEASVAADAYGWDGDGDGEIEAQGKTVDLSFAESGTHDVTLVTDPGSDGSARYTRSVMVTEPIKASLDVNERHPKPSTMLELSAADSAGTGNLTYDWEVKGVDDDVSDCEATCEVWLPADQSVTVSVAIADENGQTDTTSVTVTPVDARIDVAVDGTDRQRLFYEDDVLLEETLTVNVIGDASLSDLRIEGVAATTDGGTVELDETGQATITAELDAAGVDDPVTREVELSVHEYRSETERFEFTTESRKTTVGLAMIQPQLDPMARHLEQRVGELPSTVHFEATDRIENGTHAGLAKYPDTILVDTTQSSTGGGLELGTAEHELTHIAQFEMDMETDGDWNFLLEGQASFEANTFQFYSVDANRPDRAELLDWDGSLDEYEQGNDFVSAFYAEYGRQTFLEMVEDSEGEDLDRRFEAATGESFDAFYDRWKSTDPAVDPGSDRADVSYRVSFHYEDGQLSTDGSPMADVSWDVDGDGVFERTGETIDWTPDEAGEQSVTLAYEDEGTTIAQTQRFRVSSGSVDEPPAVSGTVAVSNATPYNGQEVTFDASDAELVEGDQRRSVEQYHWNFGDGTTHTTTEPTITHAFADPGEYNVTTTLDAGNASASTTRTVSVELDDRPPEISDVAVDRSLASDEVTISANVTPVGPDVEAVRLGVGATFTSFTVTEPAADNATEGRVEATIDGDAVVADGEYTAVVEAVDELGNTTTERGDSVAFDTTPPGIRPRVDGLDTETATLTLDADEPFDLTDLRIAARGDGTADRTPNASRIPGGLEDAEDELAVDFEGGLVGGTNTTYTVALDATDDAGNEVTTEFESTVIPYELDNGTATLTPAGVNSTVTLDADAAAIDNDTDRTAVITATTVPPAGTELDAATIAGGFLDVDRVGLDANELENATVRIPLAAVDDDLAEAFEPDELRIVRSADGERGYDPLATDYDADANELVATADDFSQFAVAGTDETPPSIDEVGVDPGTEVAPDEGPVTVAFEYSPEISGIDVAETAVDVNASANRVETQITGERATVDIADLEIGETIAVDLTVADDAGNAETATETITVSESGSSGGGGSIGGGGGGGGLSLEPPHFTVEVQDAGGPYEPGETAEITAVVDNDGGTVGTQELTLATGGEVVDRESQQLAMGQQRFVTFTYDVPTSASGDQRVVIESANDSASTSLSIDAEASTGDDRQEGGNDTDDEAGGDENDTDDETDGDSLDDDDIGTDETDDAATGADDESDETGTDESTDDDGSPGFGPVIALAALLVGGIVRHRNRQD</sequence>
<dbReference type="CDD" id="cd00146">
    <property type="entry name" value="PKD"/>
    <property type="match status" value="1"/>
</dbReference>
<dbReference type="SUPFAM" id="SSF50998">
    <property type="entry name" value="Quinoprotein alcohol dehydrogenase-like"/>
    <property type="match status" value="2"/>
</dbReference>
<dbReference type="PROSITE" id="PS50093">
    <property type="entry name" value="PKD"/>
    <property type="match status" value="2"/>
</dbReference>
<name>A0AAV3T9A3_9EURY</name>
<feature type="compositionally biased region" description="Gly residues" evidence="2">
    <location>
        <begin position="2719"/>
        <end position="2735"/>
    </location>
</feature>
<feature type="region of interest" description="Disordered" evidence="2">
    <location>
        <begin position="832"/>
        <end position="872"/>
    </location>
</feature>
<feature type="domain" description="PKD" evidence="3">
    <location>
        <begin position="2223"/>
        <end position="2272"/>
    </location>
</feature>
<dbReference type="InterPro" id="IPR026371">
    <property type="entry name" value="PGF_CTERM"/>
</dbReference>
<dbReference type="InterPro" id="IPR000601">
    <property type="entry name" value="PKD_dom"/>
</dbReference>
<dbReference type="Pfam" id="PF13360">
    <property type="entry name" value="PQQ_2"/>
    <property type="match status" value="3"/>
</dbReference>
<feature type="compositionally biased region" description="Acidic residues" evidence="2">
    <location>
        <begin position="1225"/>
        <end position="1235"/>
    </location>
</feature>
<accession>A0AAV3T9A3</accession>
<dbReference type="Proteomes" id="UP001500420">
    <property type="component" value="Unassembled WGS sequence"/>
</dbReference>
<dbReference type="PANTHER" id="PTHR34512">
    <property type="entry name" value="CELL SURFACE PROTEIN"/>
    <property type="match status" value="1"/>
</dbReference>
<evidence type="ECO:0000256" key="1">
    <source>
        <dbReference type="ARBA" id="ARBA00022729"/>
    </source>
</evidence>
<dbReference type="PANTHER" id="PTHR34512:SF30">
    <property type="entry name" value="OUTER MEMBRANE PROTEIN ASSEMBLY FACTOR BAMB"/>
    <property type="match status" value="1"/>
</dbReference>
<reference evidence="4 5" key="1">
    <citation type="journal article" date="2019" name="Int. J. Syst. Evol. Microbiol.">
        <title>The Global Catalogue of Microorganisms (GCM) 10K type strain sequencing project: providing services to taxonomists for standard genome sequencing and annotation.</title>
        <authorList>
            <consortium name="The Broad Institute Genomics Platform"/>
            <consortium name="The Broad Institute Genome Sequencing Center for Infectious Disease"/>
            <person name="Wu L."/>
            <person name="Ma J."/>
        </authorList>
    </citation>
    <scope>NUCLEOTIDE SEQUENCE [LARGE SCALE GENOMIC DNA]</scope>
    <source>
        <strain evidence="4 5">JCM 16328</strain>
    </source>
</reference>
<dbReference type="NCBIfam" id="TIGR04126">
    <property type="entry name" value="PGF_CTERM"/>
    <property type="match status" value="1"/>
</dbReference>